<organism evidence="1 2">
    <name type="scientific">Sphingobacterium suaedae</name>
    <dbReference type="NCBI Taxonomy" id="1686402"/>
    <lineage>
        <taxon>Bacteria</taxon>
        <taxon>Pseudomonadati</taxon>
        <taxon>Bacteroidota</taxon>
        <taxon>Sphingobacteriia</taxon>
        <taxon>Sphingobacteriales</taxon>
        <taxon>Sphingobacteriaceae</taxon>
        <taxon>Sphingobacterium</taxon>
    </lineage>
</organism>
<dbReference type="EMBL" id="JBHULR010000003">
    <property type="protein sequence ID" value="MFD2547662.1"/>
    <property type="molecule type" value="Genomic_DNA"/>
</dbReference>
<dbReference type="Proteomes" id="UP001597545">
    <property type="component" value="Unassembled WGS sequence"/>
</dbReference>
<reference evidence="2" key="1">
    <citation type="journal article" date="2019" name="Int. J. Syst. Evol. Microbiol.">
        <title>The Global Catalogue of Microorganisms (GCM) 10K type strain sequencing project: providing services to taxonomists for standard genome sequencing and annotation.</title>
        <authorList>
            <consortium name="The Broad Institute Genomics Platform"/>
            <consortium name="The Broad Institute Genome Sequencing Center for Infectious Disease"/>
            <person name="Wu L."/>
            <person name="Ma J."/>
        </authorList>
    </citation>
    <scope>NUCLEOTIDE SEQUENCE [LARGE SCALE GENOMIC DNA]</scope>
    <source>
        <strain evidence="2">KCTC 42662</strain>
    </source>
</reference>
<dbReference type="RefSeq" id="WP_380902632.1">
    <property type="nucleotide sequence ID" value="NZ_JBHUEG010000007.1"/>
</dbReference>
<accession>A0ABW5KIR0</accession>
<comment type="caution">
    <text evidence="1">The sequence shown here is derived from an EMBL/GenBank/DDBJ whole genome shotgun (WGS) entry which is preliminary data.</text>
</comment>
<name>A0ABW5KIR0_9SPHI</name>
<proteinExistence type="predicted"/>
<gene>
    <name evidence="1" type="ORF">ACFSR5_08400</name>
</gene>
<keyword evidence="2" id="KW-1185">Reference proteome</keyword>
<evidence type="ECO:0000313" key="2">
    <source>
        <dbReference type="Proteomes" id="UP001597545"/>
    </source>
</evidence>
<evidence type="ECO:0000313" key="1">
    <source>
        <dbReference type="EMBL" id="MFD2547662.1"/>
    </source>
</evidence>
<sequence>MNSLEIQKLKSVLLCLQAHPDNEPDSEFADRISDLEEIIESKQMHPMDRLAQYAHMYDFNVQIMNKEYNIYVDRDLIDLHSVGGYETLDEAVDEVIKWILRLNRIEP</sequence>
<protein>
    <submittedName>
        <fullName evidence="1">Uncharacterized protein</fullName>
    </submittedName>
</protein>